<dbReference type="Proteomes" id="UP000189137">
    <property type="component" value="Unassembled WGS sequence"/>
</dbReference>
<sequence length="83" mass="10061">MDLRCISLHFYYKIVDLEKFEDVFYSQTNFKEVTGDIDKITSLETFEYYSDYYRKIIAKGLEIDENKVISVSCEEYYENTYED</sequence>
<dbReference type="EMBL" id="FUPS01000014">
    <property type="protein sequence ID" value="SJS99083.1"/>
    <property type="molecule type" value="Genomic_DNA"/>
</dbReference>
<organism evidence="1 2">
    <name type="scientific">Clostridioides difficile</name>
    <name type="common">Peptoclostridium difficile</name>
    <dbReference type="NCBI Taxonomy" id="1496"/>
    <lineage>
        <taxon>Bacteria</taxon>
        <taxon>Bacillati</taxon>
        <taxon>Bacillota</taxon>
        <taxon>Clostridia</taxon>
        <taxon>Peptostreptococcales</taxon>
        <taxon>Peptostreptococcaceae</taxon>
        <taxon>Clostridioides</taxon>
    </lineage>
</organism>
<accession>A0A9X8WRT6</accession>
<reference evidence="1 2" key="1">
    <citation type="submission" date="2017-02" db="EMBL/GenBank/DDBJ databases">
        <authorList>
            <consortium name="Pathogen Informatics"/>
        </authorList>
    </citation>
    <scope>NUCLEOTIDE SEQUENCE [LARGE SCALE GENOMIC DNA]</scope>
    <source>
        <strain evidence="1 2">VRECD0157</strain>
    </source>
</reference>
<evidence type="ECO:0000313" key="1">
    <source>
        <dbReference type="EMBL" id="SJS99083.1"/>
    </source>
</evidence>
<dbReference type="AlphaFoldDB" id="A0A9X8WRT6"/>
<evidence type="ECO:0000313" key="2">
    <source>
        <dbReference type="Proteomes" id="UP000189137"/>
    </source>
</evidence>
<proteinExistence type="predicted"/>
<dbReference type="RefSeq" id="WP_021381392.1">
    <property type="nucleotide sequence ID" value="NZ_CAADCK010000015.1"/>
</dbReference>
<comment type="caution">
    <text evidence="1">The sequence shown here is derived from an EMBL/GenBank/DDBJ whole genome shotgun (WGS) entry which is preliminary data.</text>
</comment>
<gene>
    <name evidence="1" type="ORF">SAMEA3375112_03359</name>
</gene>
<protein>
    <submittedName>
        <fullName evidence="1">Uncharacterized protein</fullName>
    </submittedName>
</protein>
<name>A0A9X8WRT6_CLODI</name>